<keyword evidence="7 9" id="KW-0472">Membrane</keyword>
<evidence type="ECO:0000256" key="9">
    <source>
        <dbReference type="SAM" id="Phobius"/>
    </source>
</evidence>
<evidence type="ECO:0000313" key="10">
    <source>
        <dbReference type="EMBL" id="PXF63717.1"/>
    </source>
</evidence>
<keyword evidence="4" id="KW-0997">Cell inner membrane</keyword>
<comment type="similarity">
    <text evidence="2">Belongs to the UPF0283 family.</text>
</comment>
<keyword evidence="3" id="KW-1003">Cell membrane</keyword>
<keyword evidence="11" id="KW-1185">Reference proteome</keyword>
<dbReference type="RefSeq" id="WP_110199033.1">
    <property type="nucleotide sequence ID" value="NZ_QICH01000001.1"/>
</dbReference>
<gene>
    <name evidence="10" type="ORF">DL796_00770</name>
</gene>
<dbReference type="Pfam" id="PF05128">
    <property type="entry name" value="DUF697"/>
    <property type="match status" value="1"/>
</dbReference>
<organism evidence="10 11">
    <name type="scientific">Kangiella spongicola</name>
    <dbReference type="NCBI Taxonomy" id="796379"/>
    <lineage>
        <taxon>Bacteria</taxon>
        <taxon>Pseudomonadati</taxon>
        <taxon>Pseudomonadota</taxon>
        <taxon>Gammaproteobacteria</taxon>
        <taxon>Kangiellales</taxon>
        <taxon>Kangiellaceae</taxon>
        <taxon>Kangiella</taxon>
    </lineage>
</organism>
<dbReference type="EMBL" id="QICH01000001">
    <property type="protein sequence ID" value="PXF63717.1"/>
    <property type="molecule type" value="Genomic_DNA"/>
</dbReference>
<reference evidence="10 11" key="1">
    <citation type="submission" date="2018-05" db="EMBL/GenBank/DDBJ databases">
        <title>Kangiella spongicola genome sequence.</title>
        <authorList>
            <person name="Maclea K.S."/>
            <person name="Goen A.E."/>
            <person name="Kelley C."/>
            <person name="Underriner A."/>
            <person name="Silverwood T."/>
            <person name="Trachtenberg A.M."/>
        </authorList>
    </citation>
    <scope>NUCLEOTIDE SEQUENCE [LARGE SCALE GENOMIC DNA]</scope>
    <source>
        <strain evidence="10 11">ATCC BAA-2076</strain>
    </source>
</reference>
<comment type="caution">
    <text evidence="10">The sequence shown here is derived from an EMBL/GenBank/DDBJ whole genome shotgun (WGS) entry which is preliminary data.</text>
</comment>
<evidence type="ECO:0000313" key="11">
    <source>
        <dbReference type="Proteomes" id="UP000247689"/>
    </source>
</evidence>
<evidence type="ECO:0000256" key="4">
    <source>
        <dbReference type="ARBA" id="ARBA00022519"/>
    </source>
</evidence>
<proteinExistence type="inferred from homology"/>
<dbReference type="PANTHER" id="PTHR39342">
    <property type="entry name" value="UPF0283 MEMBRANE PROTEIN YCJF"/>
    <property type="match status" value="1"/>
</dbReference>
<protein>
    <submittedName>
        <fullName evidence="10">TIGR01620 family protein</fullName>
    </submittedName>
</protein>
<dbReference type="GO" id="GO:0005886">
    <property type="term" value="C:plasma membrane"/>
    <property type="evidence" value="ECO:0007669"/>
    <property type="project" value="UniProtKB-SubCell"/>
</dbReference>
<name>A0A318D9Z2_9GAMM</name>
<feature type="transmembrane region" description="Helical" evidence="9">
    <location>
        <begin position="87"/>
        <end position="109"/>
    </location>
</feature>
<keyword evidence="5 9" id="KW-0812">Transmembrane</keyword>
<evidence type="ECO:0000256" key="7">
    <source>
        <dbReference type="ARBA" id="ARBA00023136"/>
    </source>
</evidence>
<dbReference type="OrthoDB" id="958025at2"/>
<dbReference type="NCBIfam" id="TIGR01620">
    <property type="entry name" value="hyp_HI0043"/>
    <property type="match status" value="1"/>
</dbReference>
<evidence type="ECO:0000256" key="5">
    <source>
        <dbReference type="ARBA" id="ARBA00022692"/>
    </source>
</evidence>
<sequence>MSDKPVKFYSSDKAHQKAEKLLNEQFEATSKTLVGKEFDNELAITLKSTKKKSVLKKLFWPSLSTFVIIAAGYEATSFITNLYNQHWLLGSAVGFLGGLIVISGTYSLYKGWRSRTRLKKRQRQQEAISGLLEVSSYGQANSLLAEVSEEIAKTANIDKLQQDYDKRKQQIHNDQELIQIYSSTILKGLDSAAIEVVTKHATEAAAMVALSPLAAVDMALVAWRSSKMIQQLSALYGCPQTALGRFEMTKRVFKNMMLAGASELVADAGVELLGKGLTATISTKAAQGIGVGLLIARMGLQTMHLCRPVPYNSETKPKLSQVRKSVLSKVIGLVKSASSDKSNKQGEKVKQQEALKQHNDYDDS</sequence>
<accession>A0A318D9Z2</accession>
<feature type="compositionally biased region" description="Basic and acidic residues" evidence="8">
    <location>
        <begin position="341"/>
        <end position="364"/>
    </location>
</feature>
<feature type="transmembrane region" description="Helical" evidence="9">
    <location>
        <begin position="58"/>
        <end position="75"/>
    </location>
</feature>
<comment type="subcellular location">
    <subcellularLocation>
        <location evidence="1">Cell inner membrane</location>
        <topology evidence="1">Multi-pass membrane protein</topology>
    </subcellularLocation>
</comment>
<dbReference type="PANTHER" id="PTHR39342:SF1">
    <property type="entry name" value="UPF0283 MEMBRANE PROTEIN YCJF"/>
    <property type="match status" value="1"/>
</dbReference>
<evidence type="ECO:0000256" key="1">
    <source>
        <dbReference type="ARBA" id="ARBA00004429"/>
    </source>
</evidence>
<evidence type="ECO:0000256" key="8">
    <source>
        <dbReference type="SAM" id="MobiDB-lite"/>
    </source>
</evidence>
<evidence type="ECO:0000256" key="3">
    <source>
        <dbReference type="ARBA" id="ARBA00022475"/>
    </source>
</evidence>
<evidence type="ECO:0000256" key="6">
    <source>
        <dbReference type="ARBA" id="ARBA00022989"/>
    </source>
</evidence>
<keyword evidence="6 9" id="KW-1133">Transmembrane helix</keyword>
<dbReference type="InterPro" id="IPR006507">
    <property type="entry name" value="UPF0283"/>
</dbReference>
<dbReference type="AlphaFoldDB" id="A0A318D9Z2"/>
<feature type="region of interest" description="Disordered" evidence="8">
    <location>
        <begin position="336"/>
        <end position="364"/>
    </location>
</feature>
<dbReference type="InterPro" id="IPR021147">
    <property type="entry name" value="DUF697"/>
</dbReference>
<evidence type="ECO:0000256" key="2">
    <source>
        <dbReference type="ARBA" id="ARBA00008255"/>
    </source>
</evidence>
<dbReference type="Proteomes" id="UP000247689">
    <property type="component" value="Unassembled WGS sequence"/>
</dbReference>